<organism evidence="1 2">
    <name type="scientific">Nitrospirillum amazonense</name>
    <dbReference type="NCBI Taxonomy" id="28077"/>
    <lineage>
        <taxon>Bacteria</taxon>
        <taxon>Pseudomonadati</taxon>
        <taxon>Pseudomonadota</taxon>
        <taxon>Alphaproteobacteria</taxon>
        <taxon>Rhodospirillales</taxon>
        <taxon>Azospirillaceae</taxon>
        <taxon>Nitrospirillum</taxon>
    </lineage>
</organism>
<keyword evidence="2" id="KW-1185">Reference proteome</keyword>
<evidence type="ECO:0000313" key="2">
    <source>
        <dbReference type="Proteomes" id="UP000316545"/>
    </source>
</evidence>
<dbReference type="RefSeq" id="WP_145619467.1">
    <property type="nucleotide sequence ID" value="NZ_VITO01000019.1"/>
</dbReference>
<reference evidence="1 2" key="1">
    <citation type="submission" date="2019-06" db="EMBL/GenBank/DDBJ databases">
        <title>Genomic Encyclopedia of Type Strains, Phase IV (KMG-V): Genome sequencing to study the core and pangenomes of soil and plant-associated prokaryotes.</title>
        <authorList>
            <person name="Whitman W."/>
        </authorList>
    </citation>
    <scope>NUCLEOTIDE SEQUENCE [LARGE SCALE GENOMIC DNA]</scope>
    <source>
        <strain evidence="1 2">BR 11865</strain>
    </source>
</reference>
<name>A0A560FHM8_9PROT</name>
<gene>
    <name evidence="1" type="ORF">FBZ88_11993</name>
</gene>
<dbReference type="Proteomes" id="UP000316545">
    <property type="component" value="Unassembled WGS sequence"/>
</dbReference>
<protein>
    <submittedName>
        <fullName evidence="1">Uncharacterized protein</fullName>
    </submittedName>
</protein>
<sequence length="188" mass="20793">MTWQEHWRSVKTEIKTARIAILIALVSLYVSVFGSPFAEKPKPSLYVSEELAVPTTMIPNGINMSFAVHNPGTVDATLDRARFWMFDDVHHEITPLGPDGLPLSDVERAADGQVLFPPGATKILRPLISKRPTLAAACLGYRSEDGIRGWRFSGYVAERPTPDATVVTFHQAEGADLDFLKQHTHCPI</sequence>
<dbReference type="EMBL" id="VITO01000019">
    <property type="protein sequence ID" value="TWB21119.1"/>
    <property type="molecule type" value="Genomic_DNA"/>
</dbReference>
<comment type="caution">
    <text evidence="1">The sequence shown here is derived from an EMBL/GenBank/DDBJ whole genome shotgun (WGS) entry which is preliminary data.</text>
</comment>
<accession>A0A560FHM8</accession>
<dbReference type="AlphaFoldDB" id="A0A560FHM8"/>
<proteinExistence type="predicted"/>
<evidence type="ECO:0000313" key="1">
    <source>
        <dbReference type="EMBL" id="TWB21119.1"/>
    </source>
</evidence>